<name>A0A409WK76_9AGAR</name>
<dbReference type="SUPFAM" id="SSF54236">
    <property type="entry name" value="Ubiquitin-like"/>
    <property type="match status" value="1"/>
</dbReference>
<sequence>MAEENHPPPPPFGSHETFLYEFENRRIIARRERDYAKAISKCREMFPGISQTDPIIFYTHELFCCHGQPAEISEEIWDEALSTIQSVRISVHRHLSEVDLITPEIFSHAGDRVLIRPEFFMDGSKCDMHVYMTPATKLQKLAKFMASTMKIDEGGLLLAHRGQVLDLNKSILANGLPSGSLVQCVHLQGASGVGNVDSEGTSPPQSTQ</sequence>
<dbReference type="Proteomes" id="UP000284706">
    <property type="component" value="Unassembled WGS sequence"/>
</dbReference>
<reference evidence="1 2" key="1">
    <citation type="journal article" date="2018" name="Evol. Lett.">
        <title>Horizontal gene cluster transfer increased hallucinogenic mushroom diversity.</title>
        <authorList>
            <person name="Reynolds H.T."/>
            <person name="Vijayakumar V."/>
            <person name="Gluck-Thaler E."/>
            <person name="Korotkin H.B."/>
            <person name="Matheny P.B."/>
            <person name="Slot J.C."/>
        </authorList>
    </citation>
    <scope>NUCLEOTIDE SEQUENCE [LARGE SCALE GENOMIC DNA]</scope>
    <source>
        <strain evidence="1 2">SRW20</strain>
    </source>
</reference>
<dbReference type="EMBL" id="NHYE01005028">
    <property type="protein sequence ID" value="PPQ78934.1"/>
    <property type="molecule type" value="Genomic_DNA"/>
</dbReference>
<dbReference type="AlphaFoldDB" id="A0A409WK76"/>
<evidence type="ECO:0008006" key="3">
    <source>
        <dbReference type="Google" id="ProtNLM"/>
    </source>
</evidence>
<comment type="caution">
    <text evidence="1">The sequence shown here is derived from an EMBL/GenBank/DDBJ whole genome shotgun (WGS) entry which is preliminary data.</text>
</comment>
<keyword evidence="2" id="KW-1185">Reference proteome</keyword>
<protein>
    <recommendedName>
        <fullName evidence="3">Ubiquitin-like domain-containing protein</fullName>
    </recommendedName>
</protein>
<dbReference type="InParanoid" id="A0A409WK76"/>
<dbReference type="InterPro" id="IPR029071">
    <property type="entry name" value="Ubiquitin-like_domsf"/>
</dbReference>
<accession>A0A409WK76</accession>
<organism evidence="1 2">
    <name type="scientific">Gymnopilus dilepis</name>
    <dbReference type="NCBI Taxonomy" id="231916"/>
    <lineage>
        <taxon>Eukaryota</taxon>
        <taxon>Fungi</taxon>
        <taxon>Dikarya</taxon>
        <taxon>Basidiomycota</taxon>
        <taxon>Agaricomycotina</taxon>
        <taxon>Agaricomycetes</taxon>
        <taxon>Agaricomycetidae</taxon>
        <taxon>Agaricales</taxon>
        <taxon>Agaricineae</taxon>
        <taxon>Hymenogastraceae</taxon>
        <taxon>Gymnopilus</taxon>
    </lineage>
</organism>
<dbReference type="OrthoDB" id="1043111at2759"/>
<proteinExistence type="predicted"/>
<gene>
    <name evidence="1" type="ORF">CVT26_001391</name>
</gene>
<evidence type="ECO:0000313" key="1">
    <source>
        <dbReference type="EMBL" id="PPQ78934.1"/>
    </source>
</evidence>
<evidence type="ECO:0000313" key="2">
    <source>
        <dbReference type="Proteomes" id="UP000284706"/>
    </source>
</evidence>